<dbReference type="Proteomes" id="UP000032180">
    <property type="component" value="Chromosome 1"/>
</dbReference>
<organism evidence="1 2">
    <name type="scientific">Leersia perrieri</name>
    <dbReference type="NCBI Taxonomy" id="77586"/>
    <lineage>
        <taxon>Eukaryota</taxon>
        <taxon>Viridiplantae</taxon>
        <taxon>Streptophyta</taxon>
        <taxon>Embryophyta</taxon>
        <taxon>Tracheophyta</taxon>
        <taxon>Spermatophyta</taxon>
        <taxon>Magnoliopsida</taxon>
        <taxon>Liliopsida</taxon>
        <taxon>Poales</taxon>
        <taxon>Poaceae</taxon>
        <taxon>BOP clade</taxon>
        <taxon>Oryzoideae</taxon>
        <taxon>Oryzeae</taxon>
        <taxon>Oryzinae</taxon>
        <taxon>Leersia</taxon>
    </lineage>
</organism>
<evidence type="ECO:0000313" key="2">
    <source>
        <dbReference type="Proteomes" id="UP000032180"/>
    </source>
</evidence>
<dbReference type="AlphaFoldDB" id="A0A0D9V6L0"/>
<proteinExistence type="predicted"/>
<keyword evidence="2" id="KW-1185">Reference proteome</keyword>
<reference evidence="2" key="2">
    <citation type="submission" date="2013-12" db="EMBL/GenBank/DDBJ databases">
        <authorList>
            <person name="Yu Y."/>
            <person name="Lee S."/>
            <person name="de Baynast K."/>
            <person name="Wissotski M."/>
            <person name="Liu L."/>
            <person name="Talag J."/>
            <person name="Goicoechea J."/>
            <person name="Angelova A."/>
            <person name="Jetty R."/>
            <person name="Kudrna D."/>
            <person name="Golser W."/>
            <person name="Rivera L."/>
            <person name="Zhang J."/>
            <person name="Wing R."/>
        </authorList>
    </citation>
    <scope>NUCLEOTIDE SEQUENCE</scope>
</reference>
<dbReference type="PANTHER" id="PTHR34278">
    <property type="entry name" value="PROTEIN THI031, PUTATIVE-RELATED"/>
    <property type="match status" value="1"/>
</dbReference>
<dbReference type="HOGENOM" id="CLU_154173_0_1_1"/>
<dbReference type="Gramene" id="LPERR01G28880.1">
    <property type="protein sequence ID" value="LPERR01G28880.1"/>
    <property type="gene ID" value="LPERR01G28880"/>
</dbReference>
<dbReference type="EnsemblPlants" id="LPERR01G28880.1">
    <property type="protein sequence ID" value="LPERR01G28880.1"/>
    <property type="gene ID" value="LPERR01G28880"/>
</dbReference>
<reference evidence="1 2" key="1">
    <citation type="submission" date="2012-08" db="EMBL/GenBank/DDBJ databases">
        <title>Oryza genome evolution.</title>
        <authorList>
            <person name="Wing R.A."/>
        </authorList>
    </citation>
    <scope>NUCLEOTIDE SEQUENCE</scope>
</reference>
<dbReference type="PANTHER" id="PTHR34278:SF11">
    <property type="entry name" value="OS01G0510200 PROTEIN"/>
    <property type="match status" value="1"/>
</dbReference>
<name>A0A0D9V6L0_9ORYZ</name>
<sequence length="100" mass="11594">MRREGRMHGWVYAHEQLVVDPADPGAGGGKRRVVHEITEQTANGGFVRVSRKPTNHSKYTGRDPYEAYSKRKTCKGRNKFKHDEAKMYYLDIEGFEDDYD</sequence>
<evidence type="ECO:0000313" key="1">
    <source>
        <dbReference type="EnsemblPlants" id="LPERR01G28880.1"/>
    </source>
</evidence>
<protein>
    <submittedName>
        <fullName evidence="1">Uncharacterized protein</fullName>
    </submittedName>
</protein>
<accession>A0A0D9V6L0</accession>
<reference evidence="1" key="3">
    <citation type="submission" date="2015-04" db="UniProtKB">
        <authorList>
            <consortium name="EnsemblPlants"/>
        </authorList>
    </citation>
    <scope>IDENTIFICATION</scope>
</reference>